<evidence type="ECO:0000313" key="1">
    <source>
        <dbReference type="EMBL" id="AWW31550.1"/>
    </source>
</evidence>
<name>A0A2Z4ILF2_9BACT</name>
<dbReference type="EMBL" id="CP030041">
    <property type="protein sequence ID" value="AWW31550.1"/>
    <property type="molecule type" value="Genomic_DNA"/>
</dbReference>
<organism evidence="1 2">
    <name type="scientific">Echinicola strongylocentroti</name>
    <dbReference type="NCBI Taxonomy" id="1795355"/>
    <lineage>
        <taxon>Bacteria</taxon>
        <taxon>Pseudomonadati</taxon>
        <taxon>Bacteroidota</taxon>
        <taxon>Cytophagia</taxon>
        <taxon>Cytophagales</taxon>
        <taxon>Cyclobacteriaceae</taxon>
        <taxon>Echinicola</taxon>
    </lineage>
</organism>
<protein>
    <submittedName>
        <fullName evidence="1">Uncharacterized protein</fullName>
    </submittedName>
</protein>
<dbReference type="Proteomes" id="UP000248688">
    <property type="component" value="Chromosome"/>
</dbReference>
<accession>A0A2Z4ILF2</accession>
<dbReference type="AlphaFoldDB" id="A0A2Z4ILF2"/>
<proteinExistence type="predicted"/>
<reference evidence="1 2" key="1">
    <citation type="submission" date="2018-06" db="EMBL/GenBank/DDBJ databases">
        <title>Echinicola strongylocentroti sp. nov., isolated from a sea urchin Strongylocentrotus intermedius.</title>
        <authorList>
            <person name="Bae S.S."/>
        </authorList>
    </citation>
    <scope>NUCLEOTIDE SEQUENCE [LARGE SCALE GENOMIC DNA]</scope>
    <source>
        <strain evidence="1 2">MEBiC08714</strain>
    </source>
</reference>
<sequence>MSCGHIYESPKELEIHAKSEIGEVQLSITPTNSAEMFGTEVIHLPADGTVVKYNYTPDLQGSDGTFSFEVEGNDNLKRNAGYYTNNRLLEGSAEYWVTITADSLSFEKF</sequence>
<dbReference type="KEGG" id="est:DN752_16245"/>
<gene>
    <name evidence="1" type="ORF">DN752_16245</name>
</gene>
<keyword evidence="2" id="KW-1185">Reference proteome</keyword>
<evidence type="ECO:0000313" key="2">
    <source>
        <dbReference type="Proteomes" id="UP000248688"/>
    </source>
</evidence>